<comment type="caution">
    <text evidence="1">The sequence shown here is derived from an EMBL/GenBank/DDBJ whole genome shotgun (WGS) entry which is preliminary data.</text>
</comment>
<proteinExistence type="predicted"/>
<evidence type="ECO:0000313" key="4">
    <source>
        <dbReference type="Proteomes" id="UP000232188"/>
    </source>
</evidence>
<organism evidence="1 4">
    <name type="scientific">Leptospira adleri</name>
    <dbReference type="NCBI Taxonomy" id="2023186"/>
    <lineage>
        <taxon>Bacteria</taxon>
        <taxon>Pseudomonadati</taxon>
        <taxon>Spirochaetota</taxon>
        <taxon>Spirochaetia</taxon>
        <taxon>Leptospirales</taxon>
        <taxon>Leptospiraceae</taxon>
        <taxon>Leptospira</taxon>
    </lineage>
</organism>
<protein>
    <submittedName>
        <fullName evidence="1">Uncharacterized protein</fullName>
    </submittedName>
</protein>
<accession>A0A2M9YLA5</accession>
<reference evidence="3 4" key="1">
    <citation type="submission" date="2017-07" db="EMBL/GenBank/DDBJ databases">
        <title>Leptospira spp. isolated from tropical soils.</title>
        <authorList>
            <person name="Thibeaux R."/>
            <person name="Iraola G."/>
            <person name="Ferres I."/>
            <person name="Bierque E."/>
            <person name="Girault D."/>
            <person name="Soupe-Gilbert M.-E."/>
            <person name="Picardeau M."/>
            <person name="Goarant C."/>
        </authorList>
    </citation>
    <scope>NUCLEOTIDE SEQUENCE [LARGE SCALE GENOMIC DNA]</scope>
    <source>
        <strain evidence="1 4">FH2-B-C1</strain>
        <strain evidence="2 3">FH2-B-D1</strain>
    </source>
</reference>
<dbReference type="AlphaFoldDB" id="A0A2M9YLA5"/>
<dbReference type="Proteomes" id="UP000232149">
    <property type="component" value="Unassembled WGS sequence"/>
</dbReference>
<name>A0A2M9YLA5_9LEPT</name>
<dbReference type="EMBL" id="NPDV01000014">
    <property type="protein sequence ID" value="PJZ52333.1"/>
    <property type="molecule type" value="Genomic_DNA"/>
</dbReference>
<sequence>MVDIRFSTSSIPKQRIESVKNFHPIGKVKTLRVLQRKTHFKSSPANRNPYFNRLFKTGDAVTDDPIQFPKENHSIIKF</sequence>
<evidence type="ECO:0000313" key="2">
    <source>
        <dbReference type="EMBL" id="PJZ63540.1"/>
    </source>
</evidence>
<keyword evidence="3" id="KW-1185">Reference proteome</keyword>
<evidence type="ECO:0000313" key="1">
    <source>
        <dbReference type="EMBL" id="PJZ52333.1"/>
    </source>
</evidence>
<evidence type="ECO:0000313" key="3">
    <source>
        <dbReference type="Proteomes" id="UP000232149"/>
    </source>
</evidence>
<dbReference type="Proteomes" id="UP000232188">
    <property type="component" value="Unassembled WGS sequence"/>
</dbReference>
<dbReference type="EMBL" id="NPDU01000004">
    <property type="protein sequence ID" value="PJZ63540.1"/>
    <property type="molecule type" value="Genomic_DNA"/>
</dbReference>
<gene>
    <name evidence="2" type="ORF">CH376_02665</name>
    <name evidence="1" type="ORF">CH380_15645</name>
</gene>